<dbReference type="AlphaFoldDB" id="A0A4Z2ICK4"/>
<accession>A0A4Z2ICK4</accession>
<dbReference type="Proteomes" id="UP000314294">
    <property type="component" value="Unassembled WGS sequence"/>
</dbReference>
<proteinExistence type="predicted"/>
<gene>
    <name evidence="1" type="ORF">EYF80_014635</name>
</gene>
<comment type="caution">
    <text evidence="1">The sequence shown here is derived from an EMBL/GenBank/DDBJ whole genome shotgun (WGS) entry which is preliminary data.</text>
</comment>
<evidence type="ECO:0000313" key="2">
    <source>
        <dbReference type="Proteomes" id="UP000314294"/>
    </source>
</evidence>
<organism evidence="1 2">
    <name type="scientific">Liparis tanakae</name>
    <name type="common">Tanaka's snailfish</name>
    <dbReference type="NCBI Taxonomy" id="230148"/>
    <lineage>
        <taxon>Eukaryota</taxon>
        <taxon>Metazoa</taxon>
        <taxon>Chordata</taxon>
        <taxon>Craniata</taxon>
        <taxon>Vertebrata</taxon>
        <taxon>Euteleostomi</taxon>
        <taxon>Actinopterygii</taxon>
        <taxon>Neopterygii</taxon>
        <taxon>Teleostei</taxon>
        <taxon>Neoteleostei</taxon>
        <taxon>Acanthomorphata</taxon>
        <taxon>Eupercaria</taxon>
        <taxon>Perciformes</taxon>
        <taxon>Cottioidei</taxon>
        <taxon>Cottales</taxon>
        <taxon>Liparidae</taxon>
        <taxon>Liparis</taxon>
    </lineage>
</organism>
<reference evidence="1 2" key="1">
    <citation type="submission" date="2019-03" db="EMBL/GenBank/DDBJ databases">
        <title>First draft genome of Liparis tanakae, snailfish: a comprehensive survey of snailfish specific genes.</title>
        <authorList>
            <person name="Kim W."/>
            <person name="Song I."/>
            <person name="Jeong J.-H."/>
            <person name="Kim D."/>
            <person name="Kim S."/>
            <person name="Ryu S."/>
            <person name="Song J.Y."/>
            <person name="Lee S.K."/>
        </authorList>
    </citation>
    <scope>NUCLEOTIDE SEQUENCE [LARGE SCALE GENOMIC DNA]</scope>
    <source>
        <tissue evidence="1">Muscle</tissue>
    </source>
</reference>
<protein>
    <submittedName>
        <fullName evidence="1">Uncharacterized protein</fullName>
    </submittedName>
</protein>
<keyword evidence="2" id="KW-1185">Reference proteome</keyword>
<evidence type="ECO:0000313" key="1">
    <source>
        <dbReference type="EMBL" id="TNN75225.1"/>
    </source>
</evidence>
<sequence length="127" mass="14152">MDNHAASHFFYPAKHTVCNGTSETHIDAARPSVCDSSRRNAVLRAPSETPVEAGLCQVFALPPVGPWTGCVPLWSRRNRNVHTSRFTLHTSDPILSERVACDKNTPQETKRSIFYLPSPCVFNIGRF</sequence>
<dbReference type="EMBL" id="SRLO01000106">
    <property type="protein sequence ID" value="TNN75225.1"/>
    <property type="molecule type" value="Genomic_DNA"/>
</dbReference>
<name>A0A4Z2ICK4_9TELE</name>